<keyword evidence="6" id="KW-1185">Reference proteome</keyword>
<accession>A0AA95MRP6</accession>
<dbReference type="Gene3D" id="3.40.50.300">
    <property type="entry name" value="P-loop containing nucleotide triphosphate hydrolases"/>
    <property type="match status" value="1"/>
</dbReference>
<evidence type="ECO:0000256" key="3">
    <source>
        <dbReference type="ARBA" id="ARBA00022840"/>
    </source>
</evidence>
<organism evidence="5 6">
    <name type="scientific">Neobacillus novalis</name>
    <dbReference type="NCBI Taxonomy" id="220687"/>
    <lineage>
        <taxon>Bacteria</taxon>
        <taxon>Bacillati</taxon>
        <taxon>Bacillota</taxon>
        <taxon>Bacilli</taxon>
        <taxon>Bacillales</taxon>
        <taxon>Bacillaceae</taxon>
        <taxon>Neobacillus</taxon>
    </lineage>
</organism>
<evidence type="ECO:0000259" key="4">
    <source>
        <dbReference type="PROSITE" id="PS50893"/>
    </source>
</evidence>
<dbReference type="SMART" id="SM00382">
    <property type="entry name" value="AAA"/>
    <property type="match status" value="1"/>
</dbReference>
<dbReference type="Pfam" id="PF00005">
    <property type="entry name" value="ABC_tran"/>
    <property type="match status" value="1"/>
</dbReference>
<protein>
    <submittedName>
        <fullName evidence="5">Metal ABC transporter ATP-binding protein</fullName>
    </submittedName>
</protein>
<dbReference type="GO" id="GO:0005524">
    <property type="term" value="F:ATP binding"/>
    <property type="evidence" value="ECO:0007669"/>
    <property type="project" value="UniProtKB-KW"/>
</dbReference>
<dbReference type="GO" id="GO:0016887">
    <property type="term" value="F:ATP hydrolysis activity"/>
    <property type="evidence" value="ECO:0007669"/>
    <property type="project" value="InterPro"/>
</dbReference>
<dbReference type="PANTHER" id="PTHR42734:SF4">
    <property type="entry name" value="HIGH-AFFINITY ZINC UPTAKE SYSTEM ATP-BINDING PROTEIN ZNUC"/>
    <property type="match status" value="1"/>
</dbReference>
<keyword evidence="3 5" id="KW-0067">ATP-binding</keyword>
<gene>
    <name evidence="5" type="ORF">QNH39_13280</name>
</gene>
<dbReference type="InterPro" id="IPR003439">
    <property type="entry name" value="ABC_transporter-like_ATP-bd"/>
</dbReference>
<dbReference type="InterPro" id="IPR003593">
    <property type="entry name" value="AAA+_ATPase"/>
</dbReference>
<evidence type="ECO:0000256" key="1">
    <source>
        <dbReference type="ARBA" id="ARBA00022448"/>
    </source>
</evidence>
<feature type="domain" description="ABC transporter" evidence="4">
    <location>
        <begin position="4"/>
        <end position="238"/>
    </location>
</feature>
<sequence>MILASVQNIVFGYNHLPSLNGVSFEIASGEFVGITGQNGASKTTMIKLLLGLLKPWEGNISVSKINVRGEALTIGYVPQQIASFNAGFPSTVLELVRSGRFKKGKWFKRLNSLDVKIVENALKMVGMWEFRHHKIGSLSGGQKQKICIARTLASEPDLLVLDEPTTGMDASSRKEFYEFLSHQVKEHGRTVIMVTHNQDEVDPFLTKTLQLERGEHGGWKCLVLNSCSGLYGPEESLPSLRLY</sequence>
<dbReference type="AlphaFoldDB" id="A0AA95MRP6"/>
<evidence type="ECO:0000256" key="2">
    <source>
        <dbReference type="ARBA" id="ARBA00022741"/>
    </source>
</evidence>
<keyword evidence="1" id="KW-0813">Transport</keyword>
<dbReference type="SUPFAM" id="SSF52540">
    <property type="entry name" value="P-loop containing nucleoside triphosphate hydrolases"/>
    <property type="match status" value="1"/>
</dbReference>
<evidence type="ECO:0000313" key="5">
    <source>
        <dbReference type="EMBL" id="WHY88741.1"/>
    </source>
</evidence>
<reference evidence="5" key="1">
    <citation type="submission" date="2023-05" db="EMBL/GenBank/DDBJ databases">
        <title>Comparative genomics of Bacillaceae isolates and their secondary metabolite potential.</title>
        <authorList>
            <person name="Song L."/>
            <person name="Nielsen L.J."/>
            <person name="Mohite O."/>
            <person name="Xu X."/>
            <person name="Weber T."/>
            <person name="Kovacs A.T."/>
        </authorList>
    </citation>
    <scope>NUCLEOTIDE SEQUENCE</scope>
    <source>
        <strain evidence="5">XLM17</strain>
    </source>
</reference>
<dbReference type="PANTHER" id="PTHR42734">
    <property type="entry name" value="METAL TRANSPORT SYSTEM ATP-BINDING PROTEIN TM_0124-RELATED"/>
    <property type="match status" value="1"/>
</dbReference>
<dbReference type="PROSITE" id="PS00211">
    <property type="entry name" value="ABC_TRANSPORTER_1"/>
    <property type="match status" value="1"/>
</dbReference>
<dbReference type="EMBL" id="CP126114">
    <property type="protein sequence ID" value="WHY88741.1"/>
    <property type="molecule type" value="Genomic_DNA"/>
</dbReference>
<name>A0AA95MRP6_9BACI</name>
<dbReference type="InterPro" id="IPR017871">
    <property type="entry name" value="ABC_transporter-like_CS"/>
</dbReference>
<evidence type="ECO:0000313" key="6">
    <source>
        <dbReference type="Proteomes" id="UP001178288"/>
    </source>
</evidence>
<dbReference type="RefSeq" id="WP_066087109.1">
    <property type="nucleotide sequence ID" value="NZ_CP126114.1"/>
</dbReference>
<dbReference type="KEGG" id="nnv:QNH39_13280"/>
<dbReference type="InterPro" id="IPR027417">
    <property type="entry name" value="P-loop_NTPase"/>
</dbReference>
<dbReference type="Proteomes" id="UP001178288">
    <property type="component" value="Chromosome"/>
</dbReference>
<dbReference type="CDD" id="cd03235">
    <property type="entry name" value="ABC_Metallic_Cations"/>
    <property type="match status" value="1"/>
</dbReference>
<proteinExistence type="predicted"/>
<dbReference type="InterPro" id="IPR050153">
    <property type="entry name" value="Metal_Ion_Import_ABC"/>
</dbReference>
<dbReference type="PROSITE" id="PS50893">
    <property type="entry name" value="ABC_TRANSPORTER_2"/>
    <property type="match status" value="1"/>
</dbReference>
<keyword evidence="2" id="KW-0547">Nucleotide-binding</keyword>